<accession>A0A7R9AKC7</accession>
<feature type="domain" description="HpcH/HpaI aldolase/citrate lyase" evidence="4">
    <location>
        <begin position="2"/>
        <end position="104"/>
    </location>
</feature>
<dbReference type="OrthoDB" id="1621678at2759"/>
<dbReference type="InterPro" id="IPR040442">
    <property type="entry name" value="Pyrv_kinase-like_dom_sf"/>
</dbReference>
<keyword evidence="2" id="KW-0479">Metal-binding</keyword>
<dbReference type="PANTHER" id="PTHR30502:SF0">
    <property type="entry name" value="PHOSPHOENOLPYRUVATE CARBOXYLASE FAMILY PROTEIN"/>
    <property type="match status" value="1"/>
</dbReference>
<dbReference type="Pfam" id="PF03328">
    <property type="entry name" value="HpcH_HpaI"/>
    <property type="match status" value="1"/>
</dbReference>
<evidence type="ECO:0000313" key="6">
    <source>
        <dbReference type="Proteomes" id="UP000677054"/>
    </source>
</evidence>
<evidence type="ECO:0000256" key="3">
    <source>
        <dbReference type="ARBA" id="ARBA00023239"/>
    </source>
</evidence>
<protein>
    <recommendedName>
        <fullName evidence="4">HpcH/HpaI aldolase/citrate lyase domain-containing protein</fullName>
    </recommendedName>
</protein>
<keyword evidence="6" id="KW-1185">Reference proteome</keyword>
<keyword evidence="3" id="KW-0456">Lyase</keyword>
<dbReference type="AlphaFoldDB" id="A0A7R9AKC7"/>
<evidence type="ECO:0000256" key="2">
    <source>
        <dbReference type="ARBA" id="ARBA00022723"/>
    </source>
</evidence>
<evidence type="ECO:0000313" key="5">
    <source>
        <dbReference type="EMBL" id="CAD7255579.1"/>
    </source>
</evidence>
<name>A0A7R9AKC7_9CRUS</name>
<sequence length="134" mass="14806">MSASPLVAEATAWAGFDWAVVDMEHTPLDMMEVVHILQALSCTSIVPITRIPTNDAIFVKRVMDAGARTLMFPFVENAMQAQQAVAAMKYPPQGIRGMAAMGRASRFGTVQDYFKHANACVQETCLEPWVMWVI</sequence>
<organism evidence="5">
    <name type="scientific">Darwinula stevensoni</name>
    <dbReference type="NCBI Taxonomy" id="69355"/>
    <lineage>
        <taxon>Eukaryota</taxon>
        <taxon>Metazoa</taxon>
        <taxon>Ecdysozoa</taxon>
        <taxon>Arthropoda</taxon>
        <taxon>Crustacea</taxon>
        <taxon>Oligostraca</taxon>
        <taxon>Ostracoda</taxon>
        <taxon>Podocopa</taxon>
        <taxon>Podocopida</taxon>
        <taxon>Darwinulocopina</taxon>
        <taxon>Darwinuloidea</taxon>
        <taxon>Darwinulidae</taxon>
        <taxon>Darwinula</taxon>
    </lineage>
</organism>
<dbReference type="PANTHER" id="PTHR30502">
    <property type="entry name" value="2-KETO-3-DEOXY-L-RHAMNONATE ALDOLASE"/>
    <property type="match status" value="1"/>
</dbReference>
<evidence type="ECO:0000259" key="4">
    <source>
        <dbReference type="Pfam" id="PF03328"/>
    </source>
</evidence>
<dbReference type="Gene3D" id="3.20.20.60">
    <property type="entry name" value="Phosphoenolpyruvate-binding domains"/>
    <property type="match status" value="1"/>
</dbReference>
<reference evidence="5" key="1">
    <citation type="submission" date="2020-11" db="EMBL/GenBank/DDBJ databases">
        <authorList>
            <person name="Tran Van P."/>
        </authorList>
    </citation>
    <scope>NUCLEOTIDE SEQUENCE</scope>
</reference>
<dbReference type="EMBL" id="LR935144">
    <property type="protein sequence ID" value="CAD7255579.1"/>
    <property type="molecule type" value="Genomic_DNA"/>
</dbReference>
<dbReference type="GO" id="GO:0005737">
    <property type="term" value="C:cytoplasm"/>
    <property type="evidence" value="ECO:0007669"/>
    <property type="project" value="TreeGrafter"/>
</dbReference>
<dbReference type="Proteomes" id="UP000677054">
    <property type="component" value="Unassembled WGS sequence"/>
</dbReference>
<dbReference type="InterPro" id="IPR050251">
    <property type="entry name" value="HpcH-HpaI_aldolase"/>
</dbReference>
<dbReference type="InterPro" id="IPR005000">
    <property type="entry name" value="Aldolase/citrate-lyase_domain"/>
</dbReference>
<evidence type="ECO:0000256" key="1">
    <source>
        <dbReference type="ARBA" id="ARBA00005568"/>
    </source>
</evidence>
<dbReference type="InterPro" id="IPR015813">
    <property type="entry name" value="Pyrv/PenolPyrv_kinase-like_dom"/>
</dbReference>
<comment type="similarity">
    <text evidence="1">Belongs to the HpcH/HpaI aldolase family.</text>
</comment>
<gene>
    <name evidence="5" type="ORF">DSTB1V02_LOCUS15324</name>
</gene>
<proteinExistence type="inferred from homology"/>
<dbReference type="GO" id="GO:0016832">
    <property type="term" value="F:aldehyde-lyase activity"/>
    <property type="evidence" value="ECO:0007669"/>
    <property type="project" value="TreeGrafter"/>
</dbReference>
<dbReference type="SUPFAM" id="SSF51621">
    <property type="entry name" value="Phosphoenolpyruvate/pyruvate domain"/>
    <property type="match status" value="1"/>
</dbReference>
<dbReference type="EMBL" id="CAJPEV010035626">
    <property type="protein sequence ID" value="CAG0909581.1"/>
    <property type="molecule type" value="Genomic_DNA"/>
</dbReference>
<dbReference type="GO" id="GO:0046872">
    <property type="term" value="F:metal ion binding"/>
    <property type="evidence" value="ECO:0007669"/>
    <property type="project" value="UniProtKB-KW"/>
</dbReference>